<organism evidence="1">
    <name type="scientific">Anguilla anguilla</name>
    <name type="common">European freshwater eel</name>
    <name type="synonym">Muraena anguilla</name>
    <dbReference type="NCBI Taxonomy" id="7936"/>
    <lineage>
        <taxon>Eukaryota</taxon>
        <taxon>Metazoa</taxon>
        <taxon>Chordata</taxon>
        <taxon>Craniata</taxon>
        <taxon>Vertebrata</taxon>
        <taxon>Euteleostomi</taxon>
        <taxon>Actinopterygii</taxon>
        <taxon>Neopterygii</taxon>
        <taxon>Teleostei</taxon>
        <taxon>Anguilliformes</taxon>
        <taxon>Anguillidae</taxon>
        <taxon>Anguilla</taxon>
    </lineage>
</organism>
<sequence>MFQNQNLLIFMAHCENHVMKEHFVLCLNLTFAVKGFGTDNVCAQHSNCPYHSKSF</sequence>
<proteinExistence type="predicted"/>
<dbReference type="AlphaFoldDB" id="A0A0E9VXB6"/>
<accession>A0A0E9VXB6</accession>
<reference evidence="1" key="1">
    <citation type="submission" date="2014-11" db="EMBL/GenBank/DDBJ databases">
        <authorList>
            <person name="Amaro Gonzalez C."/>
        </authorList>
    </citation>
    <scope>NUCLEOTIDE SEQUENCE</scope>
</reference>
<name>A0A0E9VXB6_ANGAN</name>
<protein>
    <submittedName>
        <fullName evidence="1">Uncharacterized protein</fullName>
    </submittedName>
</protein>
<reference evidence="1" key="2">
    <citation type="journal article" date="2015" name="Fish Shellfish Immunol.">
        <title>Early steps in the European eel (Anguilla anguilla)-Vibrio vulnificus interaction in the gills: Role of the RtxA13 toxin.</title>
        <authorList>
            <person name="Callol A."/>
            <person name="Pajuelo D."/>
            <person name="Ebbesson L."/>
            <person name="Teles M."/>
            <person name="MacKenzie S."/>
            <person name="Amaro C."/>
        </authorList>
    </citation>
    <scope>NUCLEOTIDE SEQUENCE</scope>
</reference>
<dbReference type="EMBL" id="GBXM01025808">
    <property type="protein sequence ID" value="JAH82769.1"/>
    <property type="molecule type" value="Transcribed_RNA"/>
</dbReference>
<evidence type="ECO:0000313" key="1">
    <source>
        <dbReference type="EMBL" id="JAH82769.1"/>
    </source>
</evidence>